<dbReference type="AlphaFoldDB" id="A0AAV7YIH1"/>
<reference evidence="1" key="1">
    <citation type="submission" date="2022-08" db="EMBL/GenBank/DDBJ databases">
        <title>Novel sulphate-reducing endosymbionts in the free-living metamonad Anaeramoeba.</title>
        <authorList>
            <person name="Jerlstrom-Hultqvist J."/>
            <person name="Cepicka I."/>
            <person name="Gallot-Lavallee L."/>
            <person name="Salas-Leiva D."/>
            <person name="Curtis B.A."/>
            <person name="Zahonova K."/>
            <person name="Pipaliya S."/>
            <person name="Dacks J."/>
            <person name="Roger A.J."/>
        </authorList>
    </citation>
    <scope>NUCLEOTIDE SEQUENCE</scope>
    <source>
        <strain evidence="1">Busselton2</strain>
    </source>
</reference>
<proteinExistence type="predicted"/>
<sequence>MILLLNNIHCPCGRRKELLDLKESYGSFVAKLVCRKCPATQLRDNIENFHFSSKLDQKDQTGKKNKTNFKTENGQRKIVAWVLGGNFYENYREQMGMMGLAYLKKNSYQNTIDRLIEETKILSQKHLEANRSKMDLKNLTICVDTGWSSRRHVNECCFIVIDNKIKLLFDIIAITSDIFTGASGNMEAEAARFFCQKHKETIKLVGVVKDGDTKLAKIFEEAWKRVKILKDLNHLLKNVRKILKMVQISNIHDCCEHVMPHKDRYDFPPLNIIDKKFLLEKKNQLQDLIEKYLKILVNNIIIVEEKLNSKTMKRSDELYWMDVIEDLRIDRKNFSKLDQQIGVRVLGILGQNSLKRGSIRPNNGK</sequence>
<comment type="caution">
    <text evidence="1">The sequence shown here is derived from an EMBL/GenBank/DDBJ whole genome shotgun (WGS) entry which is preliminary data.</text>
</comment>
<name>A0AAV7YIH1_9EUKA</name>
<gene>
    <name evidence="1" type="ORF">M0812_24983</name>
</gene>
<evidence type="ECO:0000313" key="2">
    <source>
        <dbReference type="Proteomes" id="UP001146793"/>
    </source>
</evidence>
<dbReference type="EMBL" id="JANTQA010000057">
    <property type="protein sequence ID" value="KAJ3429627.1"/>
    <property type="molecule type" value="Genomic_DNA"/>
</dbReference>
<organism evidence="1 2">
    <name type="scientific">Anaeramoeba flamelloides</name>
    <dbReference type="NCBI Taxonomy" id="1746091"/>
    <lineage>
        <taxon>Eukaryota</taxon>
        <taxon>Metamonada</taxon>
        <taxon>Anaeramoebidae</taxon>
        <taxon>Anaeramoeba</taxon>
    </lineage>
</organism>
<evidence type="ECO:0000313" key="1">
    <source>
        <dbReference type="EMBL" id="KAJ3429627.1"/>
    </source>
</evidence>
<evidence type="ECO:0008006" key="3">
    <source>
        <dbReference type="Google" id="ProtNLM"/>
    </source>
</evidence>
<accession>A0AAV7YIH1</accession>
<dbReference type="Proteomes" id="UP001146793">
    <property type="component" value="Unassembled WGS sequence"/>
</dbReference>
<protein>
    <recommendedName>
        <fullName evidence="3">DUF659 domain-containing protein</fullName>
    </recommendedName>
</protein>